<proteinExistence type="predicted"/>
<gene>
    <name evidence="2" type="ORF">B4102_0778</name>
    <name evidence="3" type="ORF">JGZ69_00445</name>
</gene>
<dbReference type="GO" id="GO:0046677">
    <property type="term" value="P:response to antibiotic"/>
    <property type="evidence" value="ECO:0007669"/>
    <property type="project" value="InterPro"/>
</dbReference>
<dbReference type="GO" id="GO:0008800">
    <property type="term" value="F:beta-lactamase activity"/>
    <property type="evidence" value="ECO:0007669"/>
    <property type="project" value="UniProtKB-EC"/>
</dbReference>
<evidence type="ECO:0000313" key="2">
    <source>
        <dbReference type="EMBL" id="KYC97123.1"/>
    </source>
</evidence>
<dbReference type="PANTHER" id="PTHR35333">
    <property type="entry name" value="BETA-LACTAMASE"/>
    <property type="match status" value="1"/>
</dbReference>
<dbReference type="STRING" id="46224.B4102_0778"/>
<dbReference type="EMBL" id="CP066701">
    <property type="protein sequence ID" value="QQX25532.1"/>
    <property type="molecule type" value="Genomic_DNA"/>
</dbReference>
<dbReference type="InterPro" id="IPR000871">
    <property type="entry name" value="Beta-lactam_class-A"/>
</dbReference>
<dbReference type="AlphaFoldDB" id="A0A150KM60"/>
<protein>
    <submittedName>
        <fullName evidence="2">Beta-lactamase</fullName>
        <ecNumber evidence="2">3.5.2.6</ecNumber>
    </submittedName>
    <submittedName>
        <fullName evidence="3">Serine hydrolase</fullName>
    </submittedName>
</protein>
<name>A0A150KM60_9BACI</name>
<sequence>MRSVASLRKQIDGIIEQTLGIVSIVVEINEETIISKNSKREMSSASLIKIPIIMAAFQQAELGKIDLEEKIEVKPEHKVGGSGVIQYLTEGTLLSVKDLLTLMIIVSDNTATNMMIDLVGQETINYFNKQIGCNHTRLERRLMDYVARDMGLDNVTSASDMVIFLKEIVENQFLTSKSTYEILNILSGQQFQDKLPAMMDSDHVFVANKTGEIPGVEHDVAIIRHNDDQVFMAVLIDQLENQYEGKQIIARTGKAVYDYLIQ</sequence>
<dbReference type="EC" id="3.5.2.6" evidence="2"/>
<keyword evidence="2" id="KW-0378">Hydrolase</keyword>
<dbReference type="InterPro" id="IPR045155">
    <property type="entry name" value="Beta-lactam_cat"/>
</dbReference>
<dbReference type="PATRIC" id="fig|46224.3.peg.4184"/>
<evidence type="ECO:0000313" key="5">
    <source>
        <dbReference type="Proteomes" id="UP000595512"/>
    </source>
</evidence>
<dbReference type="Pfam" id="PF13354">
    <property type="entry name" value="Beta-lactamase2"/>
    <property type="match status" value="1"/>
</dbReference>
<dbReference type="PANTHER" id="PTHR35333:SF3">
    <property type="entry name" value="BETA-LACTAMASE-TYPE TRANSPEPTIDASE FOLD CONTAINING PROTEIN"/>
    <property type="match status" value="1"/>
</dbReference>
<dbReference type="Proteomes" id="UP000595512">
    <property type="component" value="Chromosome"/>
</dbReference>
<accession>A0A150KM60</accession>
<dbReference type="EMBL" id="LQYN01000086">
    <property type="protein sequence ID" value="KYC97123.1"/>
    <property type="molecule type" value="Genomic_DNA"/>
</dbReference>
<dbReference type="Gene3D" id="3.40.710.10">
    <property type="entry name" value="DD-peptidase/beta-lactamase superfamily"/>
    <property type="match status" value="1"/>
</dbReference>
<evidence type="ECO:0000259" key="1">
    <source>
        <dbReference type="Pfam" id="PF13354"/>
    </source>
</evidence>
<dbReference type="OrthoDB" id="9775096at2"/>
<dbReference type="Proteomes" id="UP000075666">
    <property type="component" value="Unassembled WGS sequence"/>
</dbReference>
<dbReference type="GO" id="GO:0030655">
    <property type="term" value="P:beta-lactam antibiotic catabolic process"/>
    <property type="evidence" value="ECO:0007669"/>
    <property type="project" value="InterPro"/>
</dbReference>
<evidence type="ECO:0000313" key="3">
    <source>
        <dbReference type="EMBL" id="QQX25532.1"/>
    </source>
</evidence>
<dbReference type="RefSeq" id="WP_066233819.1">
    <property type="nucleotide sequence ID" value="NZ_CP066701.1"/>
</dbReference>
<dbReference type="InterPro" id="IPR012338">
    <property type="entry name" value="Beta-lactam/transpept-like"/>
</dbReference>
<feature type="domain" description="Beta-lactamase class A catalytic" evidence="1">
    <location>
        <begin position="30"/>
        <end position="235"/>
    </location>
</feature>
<organism evidence="2 4">
    <name type="scientific">Heyndrickxia sporothermodurans</name>
    <dbReference type="NCBI Taxonomy" id="46224"/>
    <lineage>
        <taxon>Bacteria</taxon>
        <taxon>Bacillati</taxon>
        <taxon>Bacillota</taxon>
        <taxon>Bacilli</taxon>
        <taxon>Bacillales</taxon>
        <taxon>Bacillaceae</taxon>
        <taxon>Heyndrickxia</taxon>
    </lineage>
</organism>
<reference evidence="3 5" key="2">
    <citation type="submission" date="2020-12" db="EMBL/GenBank/DDBJ databases">
        <title>Taxonomic evaluation of the Bacillus sporothermodurans group of bacteria based on whole genome sequences.</title>
        <authorList>
            <person name="Fiedler G."/>
            <person name="Herbstmann A.-D."/>
            <person name="Doll E."/>
            <person name="Wenning M."/>
            <person name="Brinks E."/>
            <person name="Kabisch J."/>
            <person name="Breitenwieser F."/>
            <person name="Lappann M."/>
            <person name="Boehnlein C."/>
            <person name="Franz C."/>
        </authorList>
    </citation>
    <scope>NUCLEOTIDE SEQUENCE [LARGE SCALE GENOMIC DNA]</scope>
    <source>
        <strain evidence="3 5">DSM 10599</strain>
    </source>
</reference>
<dbReference type="KEGG" id="hspo:JGZ69_00445"/>
<keyword evidence="4" id="KW-1185">Reference proteome</keyword>
<dbReference type="SUPFAM" id="SSF56601">
    <property type="entry name" value="beta-lactamase/transpeptidase-like"/>
    <property type="match status" value="1"/>
</dbReference>
<evidence type="ECO:0000313" key="4">
    <source>
        <dbReference type="Proteomes" id="UP000075666"/>
    </source>
</evidence>
<reference evidence="2 4" key="1">
    <citation type="submission" date="2016-01" db="EMBL/GenBank/DDBJ databases">
        <title>Genome Sequences of Twelve Sporeforming Bacillus Species Isolated from Foods.</title>
        <authorList>
            <person name="Berendsen E.M."/>
            <person name="Wells-Bennik M.H."/>
            <person name="Krawcyk A.O."/>
            <person name="De Jong A."/>
            <person name="Holsappel S."/>
            <person name="Eijlander R.T."/>
            <person name="Kuipers O.P."/>
        </authorList>
    </citation>
    <scope>NUCLEOTIDE SEQUENCE [LARGE SCALE GENOMIC DNA]</scope>
    <source>
        <strain evidence="2 4">B4102</strain>
    </source>
</reference>